<sequence>MSTQIYYKDRLGFDPREDIIDNVPRSGHKAKLHEGSPFKEDSPPKRLKDQHGGYEDALTQFKGLSFDLLSGFC</sequence>
<dbReference type="EMBL" id="AJVK01024785">
    <property type="status" value="NOT_ANNOTATED_CDS"/>
    <property type="molecule type" value="Genomic_DNA"/>
</dbReference>
<feature type="compositionally biased region" description="Basic and acidic residues" evidence="1">
    <location>
        <begin position="32"/>
        <end position="51"/>
    </location>
</feature>
<dbReference type="VEuPathDB" id="VectorBase:PPAPM1_010441"/>
<feature type="region of interest" description="Disordered" evidence="1">
    <location>
        <begin position="25"/>
        <end position="51"/>
    </location>
</feature>
<keyword evidence="3" id="KW-1185">Reference proteome</keyword>
<proteinExistence type="predicted"/>
<reference evidence="2" key="1">
    <citation type="submission" date="2022-08" db="UniProtKB">
        <authorList>
            <consortium name="EnsemblMetazoa"/>
        </authorList>
    </citation>
    <scope>IDENTIFICATION</scope>
    <source>
        <strain evidence="2">Israel</strain>
    </source>
</reference>
<dbReference type="AlphaFoldDB" id="A0A1B0D4P9"/>
<evidence type="ECO:0000256" key="1">
    <source>
        <dbReference type="SAM" id="MobiDB-lite"/>
    </source>
</evidence>
<dbReference type="Proteomes" id="UP000092462">
    <property type="component" value="Unassembled WGS sequence"/>
</dbReference>
<name>A0A1B0D4P9_PHLPP</name>
<dbReference type="VEuPathDB" id="VectorBase:PPAI002457"/>
<evidence type="ECO:0000313" key="2">
    <source>
        <dbReference type="EnsemblMetazoa" id="PPAI002457-PA"/>
    </source>
</evidence>
<evidence type="ECO:0000313" key="3">
    <source>
        <dbReference type="Proteomes" id="UP000092462"/>
    </source>
</evidence>
<accession>A0A1B0D4P9</accession>
<organism evidence="2 3">
    <name type="scientific">Phlebotomus papatasi</name>
    <name type="common">Sandfly</name>
    <dbReference type="NCBI Taxonomy" id="29031"/>
    <lineage>
        <taxon>Eukaryota</taxon>
        <taxon>Metazoa</taxon>
        <taxon>Ecdysozoa</taxon>
        <taxon>Arthropoda</taxon>
        <taxon>Hexapoda</taxon>
        <taxon>Insecta</taxon>
        <taxon>Pterygota</taxon>
        <taxon>Neoptera</taxon>
        <taxon>Endopterygota</taxon>
        <taxon>Diptera</taxon>
        <taxon>Nematocera</taxon>
        <taxon>Psychodoidea</taxon>
        <taxon>Psychodidae</taxon>
        <taxon>Phlebotomus</taxon>
        <taxon>Phlebotomus</taxon>
    </lineage>
</organism>
<dbReference type="EnsemblMetazoa" id="PPAI002457-RA">
    <property type="protein sequence ID" value="PPAI002457-PA"/>
    <property type="gene ID" value="PPAI002457"/>
</dbReference>
<protein>
    <submittedName>
        <fullName evidence="2">Uncharacterized protein</fullName>
    </submittedName>
</protein>